<dbReference type="GO" id="GO:0006772">
    <property type="term" value="P:thiamine metabolic process"/>
    <property type="evidence" value="ECO:0007669"/>
    <property type="project" value="UniProtKB-UniRule"/>
</dbReference>
<sequence length="217" mass="24177">MIICILAGGPPDCVPNLNIYKEMDASWIGVDRGVYTLLENGITPRAAFGDFDSVSETELEAIQNEMRDIHLYPSEKDETDLEIALNWAISQNPAKLYIFGATGGRLDHLLANVQMLLREDILDKKPASEIFIIDKTNILTVKRPGIHQLKGYSEKKYVSFVPATNEVKGITLKGFKYPLKNRDIKMGSTLCISNELISECGTFSFSEGILMVIRSSD</sequence>
<evidence type="ECO:0000256" key="5">
    <source>
        <dbReference type="NCBIfam" id="TIGR01378"/>
    </source>
</evidence>
<dbReference type="GO" id="GO:0005524">
    <property type="term" value="F:ATP binding"/>
    <property type="evidence" value="ECO:0007669"/>
    <property type="project" value="UniProtKB-KW"/>
</dbReference>
<dbReference type="CDD" id="cd07995">
    <property type="entry name" value="TPK"/>
    <property type="match status" value="1"/>
</dbReference>
<dbReference type="EC" id="2.7.6.2" evidence="5"/>
<dbReference type="GO" id="GO:0009229">
    <property type="term" value="P:thiamine diphosphate biosynthetic process"/>
    <property type="evidence" value="ECO:0007669"/>
    <property type="project" value="InterPro"/>
</dbReference>
<dbReference type="InterPro" id="IPR036759">
    <property type="entry name" value="TPK_catalytic_sf"/>
</dbReference>
<dbReference type="InterPro" id="IPR053149">
    <property type="entry name" value="TPK"/>
</dbReference>
<accession>A0A372LBP9</accession>
<evidence type="ECO:0000259" key="6">
    <source>
        <dbReference type="SMART" id="SM00983"/>
    </source>
</evidence>
<evidence type="ECO:0000313" key="7">
    <source>
        <dbReference type="EMBL" id="RFU63324.1"/>
    </source>
</evidence>
<evidence type="ECO:0000313" key="8">
    <source>
        <dbReference type="Proteomes" id="UP000262939"/>
    </source>
</evidence>
<dbReference type="InterPro" id="IPR007373">
    <property type="entry name" value="Thiamin_PyroPKinase_B1-bd"/>
</dbReference>
<dbReference type="InterPro" id="IPR007371">
    <property type="entry name" value="TPK_catalytic"/>
</dbReference>
<evidence type="ECO:0000256" key="3">
    <source>
        <dbReference type="ARBA" id="ARBA00022777"/>
    </source>
</evidence>
<dbReference type="OrthoDB" id="9804377at2"/>
<dbReference type="SUPFAM" id="SSF63999">
    <property type="entry name" value="Thiamin pyrophosphokinase, catalytic domain"/>
    <property type="match status" value="1"/>
</dbReference>
<proteinExistence type="predicted"/>
<keyword evidence="2" id="KW-0547">Nucleotide-binding</keyword>
<feature type="domain" description="Thiamin pyrophosphokinase thiamin-binding" evidence="6">
    <location>
        <begin position="145"/>
        <end position="211"/>
    </location>
</feature>
<dbReference type="SUPFAM" id="SSF63862">
    <property type="entry name" value="Thiamin pyrophosphokinase, substrate-binding domain"/>
    <property type="match status" value="1"/>
</dbReference>
<comment type="caution">
    <text evidence="7">The sequence shown here is derived from an EMBL/GenBank/DDBJ whole genome shotgun (WGS) entry which is preliminary data.</text>
</comment>
<protein>
    <recommendedName>
        <fullName evidence="5">Thiamine diphosphokinase</fullName>
        <ecNumber evidence="5">2.7.6.2</ecNumber>
    </recommendedName>
</protein>
<dbReference type="AlphaFoldDB" id="A0A372LBP9"/>
<dbReference type="Gene3D" id="3.40.50.10240">
    <property type="entry name" value="Thiamin pyrophosphokinase, catalytic domain"/>
    <property type="match status" value="1"/>
</dbReference>
<reference evidence="7 8" key="1">
    <citation type="submission" date="2018-08" db="EMBL/GenBank/DDBJ databases">
        <title>Bacillus chawlae sp. nov., Bacillus glennii sp. nov., and Bacillus saganii sp. nov. Isolated from the Vehicle Assembly Building at Kennedy Space Center where the Viking Spacecraft were Assembled.</title>
        <authorList>
            <person name="Seuylemezian A."/>
            <person name="Vaishampayan P."/>
        </authorList>
    </citation>
    <scope>NUCLEOTIDE SEQUENCE [LARGE SCALE GENOMIC DNA]</scope>
    <source>
        <strain evidence="7 8">V44-8</strain>
    </source>
</reference>
<dbReference type="InterPro" id="IPR036371">
    <property type="entry name" value="TPK_B1-bd_sf"/>
</dbReference>
<dbReference type="GO" id="GO:0030975">
    <property type="term" value="F:thiamine binding"/>
    <property type="evidence" value="ECO:0007669"/>
    <property type="project" value="InterPro"/>
</dbReference>
<keyword evidence="8" id="KW-1185">Reference proteome</keyword>
<dbReference type="RefSeq" id="WP_117322693.1">
    <property type="nucleotide sequence ID" value="NZ_QVTD01000006.1"/>
</dbReference>
<keyword evidence="1 7" id="KW-0808">Transferase</keyword>
<evidence type="ECO:0000256" key="1">
    <source>
        <dbReference type="ARBA" id="ARBA00022679"/>
    </source>
</evidence>
<dbReference type="SMART" id="SM00983">
    <property type="entry name" value="TPK_B1_binding"/>
    <property type="match status" value="1"/>
</dbReference>
<dbReference type="PANTHER" id="PTHR41299:SF1">
    <property type="entry name" value="THIAMINE PYROPHOSPHOKINASE"/>
    <property type="match status" value="1"/>
</dbReference>
<gene>
    <name evidence="7" type="ORF">D0466_11315</name>
</gene>
<name>A0A372LBP9_9BACI</name>
<dbReference type="InterPro" id="IPR006282">
    <property type="entry name" value="Thi_PPkinase"/>
</dbReference>
<organism evidence="7 8">
    <name type="scientific">Peribacillus glennii</name>
    <dbReference type="NCBI Taxonomy" id="2303991"/>
    <lineage>
        <taxon>Bacteria</taxon>
        <taxon>Bacillati</taxon>
        <taxon>Bacillota</taxon>
        <taxon>Bacilli</taxon>
        <taxon>Bacillales</taxon>
        <taxon>Bacillaceae</taxon>
        <taxon>Peribacillus</taxon>
    </lineage>
</organism>
<keyword evidence="3 7" id="KW-0418">Kinase</keyword>
<dbReference type="EMBL" id="QVTD01000006">
    <property type="protein sequence ID" value="RFU63324.1"/>
    <property type="molecule type" value="Genomic_DNA"/>
</dbReference>
<evidence type="ECO:0000256" key="2">
    <source>
        <dbReference type="ARBA" id="ARBA00022741"/>
    </source>
</evidence>
<keyword evidence="4" id="KW-0067">ATP-binding</keyword>
<dbReference type="GO" id="GO:0016301">
    <property type="term" value="F:kinase activity"/>
    <property type="evidence" value="ECO:0007669"/>
    <property type="project" value="UniProtKB-KW"/>
</dbReference>
<dbReference type="NCBIfam" id="TIGR01378">
    <property type="entry name" value="thi_PPkinase"/>
    <property type="match status" value="1"/>
</dbReference>
<dbReference type="Pfam" id="PF04263">
    <property type="entry name" value="TPK_catalytic"/>
    <property type="match status" value="1"/>
</dbReference>
<evidence type="ECO:0000256" key="4">
    <source>
        <dbReference type="ARBA" id="ARBA00022840"/>
    </source>
</evidence>
<dbReference type="PANTHER" id="PTHR41299">
    <property type="entry name" value="THIAMINE PYROPHOSPHOKINASE"/>
    <property type="match status" value="1"/>
</dbReference>
<dbReference type="Pfam" id="PF04265">
    <property type="entry name" value="TPK_B1_binding"/>
    <property type="match status" value="1"/>
</dbReference>
<dbReference type="GO" id="GO:0004788">
    <property type="term" value="F:thiamine diphosphokinase activity"/>
    <property type="evidence" value="ECO:0007669"/>
    <property type="project" value="UniProtKB-UniRule"/>
</dbReference>
<dbReference type="Proteomes" id="UP000262939">
    <property type="component" value="Unassembled WGS sequence"/>
</dbReference>